<dbReference type="InterPro" id="IPR008047">
    <property type="entry name" value="MCM_4"/>
</dbReference>
<dbReference type="EC" id="3.6.4.12" evidence="2"/>
<feature type="domain" description="MCM C-terminal AAA(+) ATPase" evidence="10">
    <location>
        <begin position="273"/>
        <end position="480"/>
    </location>
</feature>
<evidence type="ECO:0000313" key="12">
    <source>
        <dbReference type="Proteomes" id="UP000010866"/>
    </source>
</evidence>
<protein>
    <recommendedName>
        <fullName evidence="2">DNA helicase</fullName>
        <ecNumber evidence="2">3.6.4.12</ecNumber>
    </recommendedName>
</protein>
<accession>L0KY88</accession>
<evidence type="ECO:0000256" key="4">
    <source>
        <dbReference type="ARBA" id="ARBA00022741"/>
    </source>
</evidence>
<dbReference type="Pfam" id="PF17855">
    <property type="entry name" value="MCM_lid"/>
    <property type="match status" value="1"/>
</dbReference>
<keyword evidence="5" id="KW-0378">Hydrolase</keyword>
<dbReference type="Gene3D" id="2.40.50.140">
    <property type="entry name" value="Nucleic acid-binding proteins"/>
    <property type="match status" value="1"/>
</dbReference>
<dbReference type="PRINTS" id="PR01657">
    <property type="entry name" value="MCMFAMILY"/>
</dbReference>
<dbReference type="Proteomes" id="UP000010866">
    <property type="component" value="Chromosome"/>
</dbReference>
<gene>
    <name evidence="11" type="ordered locus">Metho_0796</name>
</gene>
<dbReference type="GO" id="GO:0016787">
    <property type="term" value="F:hydrolase activity"/>
    <property type="evidence" value="ECO:0007669"/>
    <property type="project" value="UniProtKB-KW"/>
</dbReference>
<dbReference type="GO" id="GO:0006270">
    <property type="term" value="P:DNA replication initiation"/>
    <property type="evidence" value="ECO:0007669"/>
    <property type="project" value="InterPro"/>
</dbReference>
<keyword evidence="4 9" id="KW-0547">Nucleotide-binding</keyword>
<sequence length="696" mass="78376">MTDIKWEDKFKVFLKQYYWDDILQLANEYPEQRSLTVDFSKLEIFDRELAAELLEQPSEVMPSADKALQEIDLPIDKTLDKAKVRFEKVPSKIPIRDLRSKHLMKFIAIEGMIRKATEVRPKIINAAFMCMRCENITFVPQTEMKFVEPLECENDTCGKRGPFKILMEQSVFVDAQKLQIQESPENLRGGTQPQSLDVDVEEDLAGIVKPGDRIVINGVLRSHQRTTREGKSPFYDLVLDANSIENVDKEFDELQITPEEEDLIREMSQDPHIYDKIIQSIAPSIYGLEEVKEALALQLFSGVPKHLPDGSRIRGDIHMLFVGDPGVAKSQLLRYMVKLAPRGVFASGKSASSSGLTAAAVKDEMGDGRWTLEAGALVMADMGIAAVDEMDKMRSEDKSALHEAMEQQTVSIAKAGILATLKSRCALLGAANPKYGRFDRYEGIAQQINMPPALMSRFDMIFVLLDTPNEEKDTRIARHILKSHYAGELSEQRKKMPTSKVTQEQVDEQMEIVIPDIDPDLMRKYVAYSRRNIFPVMEEEARDHLVKFYMDLRKMGEGKDSPVPVTARQLEALVRLAEASARVRLSSIVNMDDARRTTKIVYSCMKQVGVDPSTGAFDVDIIASGTSKSQRDKIKVLKDIIRQVGGRHPAGKAPLEEIYAEAAVEGIDRAHAEEMISKMRRSGDLMKPDHDSVKLV</sequence>
<dbReference type="PANTHER" id="PTHR11630">
    <property type="entry name" value="DNA REPLICATION LICENSING FACTOR MCM FAMILY MEMBER"/>
    <property type="match status" value="1"/>
</dbReference>
<organism evidence="11 12">
    <name type="scientific">Methanomethylovorans hollandica (strain DSM 15978 / NBRC 107637 / DMS1)</name>
    <dbReference type="NCBI Taxonomy" id="867904"/>
    <lineage>
        <taxon>Archaea</taxon>
        <taxon>Methanobacteriati</taxon>
        <taxon>Methanobacteriota</taxon>
        <taxon>Stenosarchaea group</taxon>
        <taxon>Methanomicrobia</taxon>
        <taxon>Methanosarcinales</taxon>
        <taxon>Methanosarcinaceae</taxon>
        <taxon>Methanomethylovorans</taxon>
    </lineage>
</organism>
<dbReference type="Pfam" id="PF17207">
    <property type="entry name" value="MCM_OB"/>
    <property type="match status" value="1"/>
</dbReference>
<dbReference type="HOGENOM" id="CLU_000995_6_0_2"/>
<dbReference type="InterPro" id="IPR036388">
    <property type="entry name" value="WH-like_DNA-bd_sf"/>
</dbReference>
<dbReference type="InterPro" id="IPR012340">
    <property type="entry name" value="NA-bd_OB-fold"/>
</dbReference>
<evidence type="ECO:0000259" key="10">
    <source>
        <dbReference type="PROSITE" id="PS50051"/>
    </source>
</evidence>
<keyword evidence="6" id="KW-0347">Helicase</keyword>
<keyword evidence="12" id="KW-1185">Reference proteome</keyword>
<dbReference type="Gene3D" id="2.20.28.10">
    <property type="match status" value="1"/>
</dbReference>
<dbReference type="RefSeq" id="WP_015324210.1">
    <property type="nucleotide sequence ID" value="NC_019977.1"/>
</dbReference>
<dbReference type="EMBL" id="CP003362">
    <property type="protein sequence ID" value="AGB49043.1"/>
    <property type="molecule type" value="Genomic_DNA"/>
</dbReference>
<dbReference type="OrthoDB" id="6747at2157"/>
<dbReference type="GO" id="GO:0005524">
    <property type="term" value="F:ATP binding"/>
    <property type="evidence" value="ECO:0007669"/>
    <property type="project" value="UniProtKB-KW"/>
</dbReference>
<evidence type="ECO:0000256" key="3">
    <source>
        <dbReference type="ARBA" id="ARBA00022705"/>
    </source>
</evidence>
<evidence type="ECO:0000256" key="6">
    <source>
        <dbReference type="ARBA" id="ARBA00022806"/>
    </source>
</evidence>
<dbReference type="FunFam" id="2.20.28.10:FF:000003">
    <property type="entry name" value="DNA helicase"/>
    <property type="match status" value="1"/>
</dbReference>
<dbReference type="GeneID" id="14408089"/>
<name>L0KY88_METHD</name>
<evidence type="ECO:0000256" key="9">
    <source>
        <dbReference type="RuleBase" id="RU004070"/>
    </source>
</evidence>
<dbReference type="SUPFAM" id="SSF50249">
    <property type="entry name" value="Nucleic acid-binding proteins"/>
    <property type="match status" value="1"/>
</dbReference>
<dbReference type="AlphaFoldDB" id="L0KY88"/>
<dbReference type="InterPro" id="IPR027925">
    <property type="entry name" value="MCM_N"/>
</dbReference>
<dbReference type="InterPro" id="IPR033762">
    <property type="entry name" value="MCM_OB"/>
</dbReference>
<dbReference type="STRING" id="867904.Metho_0796"/>
<proteinExistence type="inferred from homology"/>
<keyword evidence="8 9" id="KW-0238">DNA-binding</keyword>
<evidence type="ECO:0000256" key="5">
    <source>
        <dbReference type="ARBA" id="ARBA00022801"/>
    </source>
</evidence>
<dbReference type="GO" id="GO:0003697">
    <property type="term" value="F:single-stranded DNA binding"/>
    <property type="evidence" value="ECO:0007669"/>
    <property type="project" value="TreeGrafter"/>
</dbReference>
<dbReference type="Gene3D" id="3.30.1640.10">
    <property type="entry name" value="mini-chromosome maintenance (MCM) complex, chain A, domain 1"/>
    <property type="match status" value="1"/>
</dbReference>
<dbReference type="SUPFAM" id="SSF52540">
    <property type="entry name" value="P-loop containing nucleoside triphosphate hydrolases"/>
    <property type="match status" value="1"/>
</dbReference>
<keyword evidence="3" id="KW-0235">DNA replication</keyword>
<keyword evidence="7 9" id="KW-0067">ATP-binding</keyword>
<evidence type="ECO:0000313" key="11">
    <source>
        <dbReference type="EMBL" id="AGB49043.1"/>
    </source>
</evidence>
<evidence type="ECO:0000256" key="2">
    <source>
        <dbReference type="ARBA" id="ARBA00012551"/>
    </source>
</evidence>
<dbReference type="GO" id="GO:0017116">
    <property type="term" value="F:single-stranded DNA helicase activity"/>
    <property type="evidence" value="ECO:0007669"/>
    <property type="project" value="TreeGrafter"/>
</dbReference>
<dbReference type="Pfam" id="PF14551">
    <property type="entry name" value="MCM_N"/>
    <property type="match status" value="1"/>
</dbReference>
<dbReference type="Gene3D" id="1.10.10.10">
    <property type="entry name" value="Winged helix-like DNA-binding domain superfamily/Winged helix DNA-binding domain"/>
    <property type="match status" value="1"/>
</dbReference>
<evidence type="ECO:0000256" key="1">
    <source>
        <dbReference type="ARBA" id="ARBA00008010"/>
    </source>
</evidence>
<dbReference type="GO" id="GO:0042555">
    <property type="term" value="C:MCM complex"/>
    <property type="evidence" value="ECO:0007669"/>
    <property type="project" value="InterPro"/>
</dbReference>
<dbReference type="PANTHER" id="PTHR11630:SF66">
    <property type="entry name" value="DNA REPLICATION LICENSING FACTOR MCM4"/>
    <property type="match status" value="1"/>
</dbReference>
<dbReference type="Pfam" id="PF00493">
    <property type="entry name" value="MCM"/>
    <property type="match status" value="1"/>
</dbReference>
<comment type="similarity">
    <text evidence="1 9">Belongs to the MCM family.</text>
</comment>
<dbReference type="Gene3D" id="3.40.50.300">
    <property type="entry name" value="P-loop containing nucleotide triphosphate hydrolases"/>
    <property type="match status" value="1"/>
</dbReference>
<dbReference type="SMART" id="SM00350">
    <property type="entry name" value="MCM"/>
    <property type="match status" value="1"/>
</dbReference>
<reference evidence="12" key="1">
    <citation type="submission" date="2012-02" db="EMBL/GenBank/DDBJ databases">
        <title>Complete sequence of chromosome of Methanomethylovorans hollandica DSM 15978.</title>
        <authorList>
            <person name="Lucas S."/>
            <person name="Copeland A."/>
            <person name="Lapidus A."/>
            <person name="Glavina del Rio T."/>
            <person name="Dalin E."/>
            <person name="Tice H."/>
            <person name="Bruce D."/>
            <person name="Goodwin L."/>
            <person name="Pitluck S."/>
            <person name="Peters L."/>
            <person name="Mikhailova N."/>
            <person name="Held B."/>
            <person name="Kyrpides N."/>
            <person name="Mavromatis K."/>
            <person name="Ivanova N."/>
            <person name="Brettin T."/>
            <person name="Detter J.C."/>
            <person name="Han C."/>
            <person name="Larimer F."/>
            <person name="Land M."/>
            <person name="Hauser L."/>
            <person name="Markowitz V."/>
            <person name="Cheng J.-F."/>
            <person name="Hugenholtz P."/>
            <person name="Woyke T."/>
            <person name="Wu D."/>
            <person name="Spring S."/>
            <person name="Schroeder M."/>
            <person name="Brambilla E."/>
            <person name="Klenk H.-P."/>
            <person name="Eisen J.A."/>
        </authorList>
    </citation>
    <scope>NUCLEOTIDE SEQUENCE [LARGE SCALE GENOMIC DNA]</scope>
    <source>
        <strain evidence="12">DSM 15978 / NBRC 107637 / DMS1</strain>
    </source>
</reference>
<evidence type="ECO:0000256" key="7">
    <source>
        <dbReference type="ARBA" id="ARBA00022840"/>
    </source>
</evidence>
<dbReference type="InterPro" id="IPR001208">
    <property type="entry name" value="MCM_dom"/>
</dbReference>
<evidence type="ECO:0000256" key="8">
    <source>
        <dbReference type="ARBA" id="ARBA00023125"/>
    </source>
</evidence>
<dbReference type="FunFam" id="3.40.50.300:FF:000826">
    <property type="entry name" value="Replicative DNA helicase Mcm"/>
    <property type="match status" value="1"/>
</dbReference>
<dbReference type="InterPro" id="IPR041562">
    <property type="entry name" value="MCM_lid"/>
</dbReference>
<dbReference type="InterPro" id="IPR027417">
    <property type="entry name" value="P-loop_NTPase"/>
</dbReference>
<dbReference type="PROSITE" id="PS50051">
    <property type="entry name" value="MCM_2"/>
    <property type="match status" value="1"/>
</dbReference>
<dbReference type="InterPro" id="IPR031327">
    <property type="entry name" value="MCM"/>
</dbReference>
<dbReference type="PRINTS" id="PR01660">
    <property type="entry name" value="MCMPROTEIN4"/>
</dbReference>
<dbReference type="KEGG" id="mhz:Metho_0796"/>